<organism evidence="1">
    <name type="scientific">Arundo donax</name>
    <name type="common">Giant reed</name>
    <name type="synonym">Donax arundinaceus</name>
    <dbReference type="NCBI Taxonomy" id="35708"/>
    <lineage>
        <taxon>Eukaryota</taxon>
        <taxon>Viridiplantae</taxon>
        <taxon>Streptophyta</taxon>
        <taxon>Embryophyta</taxon>
        <taxon>Tracheophyta</taxon>
        <taxon>Spermatophyta</taxon>
        <taxon>Magnoliopsida</taxon>
        <taxon>Liliopsida</taxon>
        <taxon>Poales</taxon>
        <taxon>Poaceae</taxon>
        <taxon>PACMAD clade</taxon>
        <taxon>Arundinoideae</taxon>
        <taxon>Arundineae</taxon>
        <taxon>Arundo</taxon>
    </lineage>
</organism>
<reference evidence="1" key="2">
    <citation type="journal article" date="2015" name="Data Brief">
        <title>Shoot transcriptome of the giant reed, Arundo donax.</title>
        <authorList>
            <person name="Barrero R.A."/>
            <person name="Guerrero F.D."/>
            <person name="Moolhuijzen P."/>
            <person name="Goolsby J.A."/>
            <person name="Tidwell J."/>
            <person name="Bellgard S.E."/>
            <person name="Bellgard M.I."/>
        </authorList>
    </citation>
    <scope>NUCLEOTIDE SEQUENCE</scope>
    <source>
        <tissue evidence="1">Shoot tissue taken approximately 20 cm above the soil surface</tissue>
    </source>
</reference>
<reference evidence="1" key="1">
    <citation type="submission" date="2014-09" db="EMBL/GenBank/DDBJ databases">
        <authorList>
            <person name="Magalhaes I.L.F."/>
            <person name="Oliveira U."/>
            <person name="Santos F.R."/>
            <person name="Vidigal T.H.D.A."/>
            <person name="Brescovit A.D."/>
            <person name="Santos A.J."/>
        </authorList>
    </citation>
    <scope>NUCLEOTIDE SEQUENCE</scope>
    <source>
        <tissue evidence="1">Shoot tissue taken approximately 20 cm above the soil surface</tissue>
    </source>
</reference>
<dbReference type="AlphaFoldDB" id="A0A0A8Y9E1"/>
<evidence type="ECO:0000313" key="1">
    <source>
        <dbReference type="EMBL" id="JAD21925.1"/>
    </source>
</evidence>
<name>A0A0A8Y9E1_ARUDO</name>
<proteinExistence type="predicted"/>
<accession>A0A0A8Y9E1</accession>
<dbReference type="EMBL" id="GBRH01275970">
    <property type="protein sequence ID" value="JAD21925.1"/>
    <property type="molecule type" value="Transcribed_RNA"/>
</dbReference>
<sequence>MHPALLGDLDHMKLSAKMSDQLRGCKLVSFALLRGHGCAVLRDGRLGRGSEPQDV</sequence>
<protein>
    <submittedName>
        <fullName evidence="1">Uncharacterized protein</fullName>
    </submittedName>
</protein>